<feature type="compositionally biased region" description="Acidic residues" evidence="8">
    <location>
        <begin position="400"/>
        <end position="450"/>
    </location>
</feature>
<feature type="coiled-coil region" evidence="7">
    <location>
        <begin position="769"/>
        <end position="822"/>
    </location>
</feature>
<keyword evidence="3" id="KW-0690">Ribosome biogenesis</keyword>
<reference evidence="9 10" key="1">
    <citation type="submission" date="2024-02" db="EMBL/GenBank/DDBJ databases">
        <title>De novo assembly and annotation of 12 fungi associated with fruit tree decline syndrome in Ontario, Canada.</title>
        <authorList>
            <person name="Sulman M."/>
            <person name="Ellouze W."/>
            <person name="Ilyukhin E."/>
        </authorList>
    </citation>
    <scope>NUCLEOTIDE SEQUENCE [LARGE SCALE GENOMIC DNA]</scope>
    <source>
        <strain evidence="9 10">M1-105</strain>
    </source>
</reference>
<evidence type="ECO:0000256" key="3">
    <source>
        <dbReference type="ARBA" id="ARBA00022517"/>
    </source>
</evidence>
<comment type="subcellular location">
    <subcellularLocation>
        <location evidence="1">Nucleus</location>
        <location evidence="1">Nucleolus</location>
    </subcellularLocation>
</comment>
<feature type="compositionally biased region" description="Basic and acidic residues" evidence="8">
    <location>
        <begin position="828"/>
        <end position="838"/>
    </location>
</feature>
<organism evidence="9 10">
    <name type="scientific">Neofusicoccum ribis</name>
    <dbReference type="NCBI Taxonomy" id="45134"/>
    <lineage>
        <taxon>Eukaryota</taxon>
        <taxon>Fungi</taxon>
        <taxon>Dikarya</taxon>
        <taxon>Ascomycota</taxon>
        <taxon>Pezizomycotina</taxon>
        <taxon>Dothideomycetes</taxon>
        <taxon>Dothideomycetes incertae sedis</taxon>
        <taxon>Botryosphaeriales</taxon>
        <taxon>Botryosphaeriaceae</taxon>
        <taxon>Neofusicoccum</taxon>
    </lineage>
</organism>
<evidence type="ECO:0000313" key="10">
    <source>
        <dbReference type="Proteomes" id="UP001521116"/>
    </source>
</evidence>
<feature type="region of interest" description="Disordered" evidence="8">
    <location>
        <begin position="1"/>
        <end position="100"/>
    </location>
</feature>
<dbReference type="Proteomes" id="UP001521116">
    <property type="component" value="Unassembled WGS sequence"/>
</dbReference>
<keyword evidence="4" id="KW-0698">rRNA processing</keyword>
<name>A0ABR3TC51_9PEZI</name>
<dbReference type="Pfam" id="PF04147">
    <property type="entry name" value="Nop14"/>
    <property type="match status" value="2"/>
</dbReference>
<comment type="function">
    <text evidence="6">Involved in nucleolar processing of pre-18S ribosomal RNA. Has a role in the nuclear export of 40S pre-ribosomal subunit to the cytoplasm.</text>
</comment>
<keyword evidence="10" id="KW-1185">Reference proteome</keyword>
<evidence type="ECO:0000256" key="7">
    <source>
        <dbReference type="SAM" id="Coils"/>
    </source>
</evidence>
<feature type="region of interest" description="Disordered" evidence="8">
    <location>
        <begin position="268"/>
        <end position="291"/>
    </location>
</feature>
<evidence type="ECO:0000313" key="9">
    <source>
        <dbReference type="EMBL" id="KAL1637153.1"/>
    </source>
</evidence>
<gene>
    <name evidence="9" type="primary">NOP14</name>
    <name evidence="9" type="ORF">SLS56_000811</name>
</gene>
<feature type="compositionally biased region" description="Acidic residues" evidence="8">
    <location>
        <begin position="373"/>
        <end position="388"/>
    </location>
</feature>
<feature type="compositionally biased region" description="Basic and acidic residues" evidence="8">
    <location>
        <begin position="458"/>
        <end position="467"/>
    </location>
</feature>
<evidence type="ECO:0000256" key="4">
    <source>
        <dbReference type="ARBA" id="ARBA00022552"/>
    </source>
</evidence>
<dbReference type="InterPro" id="IPR007276">
    <property type="entry name" value="Nop14"/>
</dbReference>
<dbReference type="PANTHER" id="PTHR23183">
    <property type="entry name" value="NOP14"/>
    <property type="match status" value="1"/>
</dbReference>
<feature type="region of interest" description="Disordered" evidence="8">
    <location>
        <begin position="137"/>
        <end position="253"/>
    </location>
</feature>
<keyword evidence="7" id="KW-0175">Coiled coil</keyword>
<evidence type="ECO:0000256" key="5">
    <source>
        <dbReference type="ARBA" id="ARBA00023242"/>
    </source>
</evidence>
<sequence>MPPSQLKRLKASLREKGIVGPQKSKKEKKRGGKDGAERAAQRNAALAGIRDSFNPFEVKAAARPEKFESTSLDKARGKAGKGVLGRPGVTKSAGEETRRKTLLPELNKRNKAGGIIDRRIGENDPNMSLEDKMLERFTREKSRKKGAGLFDLEDDEEEEEVQLTHMGQTLDLDGELDDFDAGSLAGGSDDEDRPRRLKRRRDSEEGTDLSDEEAEDQPERKKSKAEVMKEVMAKSKLHKYERQQAKEDDEELREKLDSDMHDMLSLLRGIKKPPPTVAAGTDSALGAMNPERAALMNDADKARAEKEYDRRLFEMKLDKRAAPTTRTKTGEEKAKEEAERLKKLEDKRMQRMRGEEVSSDEDEEQYKEVAEPQGDDDFIPDDAAEFGFEDAHNNLRPPGIDDEDDFVLDDDLVASGSDLDEEVAESDSEAESSDDEDGELQVNEEEEEDEFVRGILGKTDEEKAEEKQKALETQVSKLAYTYPCPRSHEELLDVLKGVSVPDTPVVIQRIRALYHPQLSAENKEKMADFCTALVDHISYLALQKPAPPLATIETLIRHLHSLSRTFAIHIAKGFRNHLENMLKASTISPGDLTILTAIGTIYPTSDHFHQVVTPAITIMARWLGLTTPQTPQELVTGAYVGMLCLKYQTLSKRYIPELVRFTVLALKHRSTPPDILTAHINNLTTMADFWSNTPAFTEIFTPSALAAVRSVGKPGKKAAQHLSILLQHAKHARRPQELHHWRPLPIKTSVPKFEEGFNPDKHYDPDMERREAAKLKAEYRREKKGALRELRKDASFIAREKLREKKEKDAAYEAKYKRLVAEIQGEEGAEKNAYERERKARKGGRR</sequence>
<feature type="compositionally biased region" description="Acidic residues" evidence="8">
    <location>
        <begin position="151"/>
        <end position="161"/>
    </location>
</feature>
<dbReference type="EMBL" id="JAJVDC020000004">
    <property type="protein sequence ID" value="KAL1637153.1"/>
    <property type="molecule type" value="Genomic_DNA"/>
</dbReference>
<feature type="compositionally biased region" description="Basic and acidic residues" evidence="8">
    <location>
        <begin position="217"/>
        <end position="253"/>
    </location>
</feature>
<evidence type="ECO:0000256" key="8">
    <source>
        <dbReference type="SAM" id="MobiDB-lite"/>
    </source>
</evidence>
<evidence type="ECO:0000256" key="6">
    <source>
        <dbReference type="ARBA" id="ARBA00024695"/>
    </source>
</evidence>
<protein>
    <submittedName>
        <fullName evidence="9">Nucleolar complex protein 14</fullName>
    </submittedName>
</protein>
<feature type="compositionally biased region" description="Basic and acidic residues" evidence="8">
    <location>
        <begin position="60"/>
        <end position="76"/>
    </location>
</feature>
<evidence type="ECO:0000256" key="2">
    <source>
        <dbReference type="ARBA" id="ARBA00007466"/>
    </source>
</evidence>
<evidence type="ECO:0000256" key="1">
    <source>
        <dbReference type="ARBA" id="ARBA00004604"/>
    </source>
</evidence>
<feature type="compositionally biased region" description="Acidic residues" evidence="8">
    <location>
        <begin position="205"/>
        <end position="216"/>
    </location>
</feature>
<feature type="compositionally biased region" description="Low complexity" evidence="8">
    <location>
        <begin position="41"/>
        <end position="50"/>
    </location>
</feature>
<dbReference type="PANTHER" id="PTHR23183:SF0">
    <property type="entry name" value="NUCLEOLAR PROTEIN 14"/>
    <property type="match status" value="1"/>
</dbReference>
<comment type="caution">
    <text evidence="9">The sequence shown here is derived from an EMBL/GenBank/DDBJ whole genome shotgun (WGS) entry which is preliminary data.</text>
</comment>
<comment type="similarity">
    <text evidence="2">Belongs to the NOP14 family.</text>
</comment>
<feature type="region of interest" description="Disordered" evidence="8">
    <location>
        <begin position="827"/>
        <end position="846"/>
    </location>
</feature>
<feature type="compositionally biased region" description="Basic and acidic residues" evidence="8">
    <location>
        <begin position="328"/>
        <end position="356"/>
    </location>
</feature>
<proteinExistence type="inferred from homology"/>
<feature type="region of interest" description="Disordered" evidence="8">
    <location>
        <begin position="314"/>
        <end position="467"/>
    </location>
</feature>
<accession>A0ABR3TC51</accession>
<keyword evidence="5" id="KW-0539">Nucleus</keyword>